<organism evidence="2 3">
    <name type="scientific">Candidatus Sulfuritelmatomonas gaucii</name>
    <dbReference type="NCBI Taxonomy" id="2043161"/>
    <lineage>
        <taxon>Bacteria</taxon>
        <taxon>Pseudomonadati</taxon>
        <taxon>Acidobacteriota</taxon>
        <taxon>Terriglobia</taxon>
        <taxon>Terriglobales</taxon>
        <taxon>Acidobacteriaceae</taxon>
        <taxon>Candidatus Sulfuritelmatomonas</taxon>
    </lineage>
</organism>
<gene>
    <name evidence="2" type="ORF">SBA5_1410005</name>
</gene>
<reference evidence="3" key="1">
    <citation type="submission" date="2018-02" db="EMBL/GenBank/DDBJ databases">
        <authorList>
            <person name="Hausmann B."/>
        </authorList>
    </citation>
    <scope>NUCLEOTIDE SEQUENCE [LARGE SCALE GENOMIC DNA]</scope>
    <source>
        <strain evidence="3">Peat soil MAG SbA5</strain>
    </source>
</reference>
<dbReference type="InterPro" id="IPR003594">
    <property type="entry name" value="HATPase_dom"/>
</dbReference>
<proteinExistence type="predicted"/>
<evidence type="ECO:0000313" key="3">
    <source>
        <dbReference type="Proteomes" id="UP000239735"/>
    </source>
</evidence>
<dbReference type="InterPro" id="IPR036890">
    <property type="entry name" value="HATPase_C_sf"/>
</dbReference>
<dbReference type="EMBL" id="OKRB01000048">
    <property type="protein sequence ID" value="SPE18238.1"/>
    <property type="molecule type" value="Genomic_DNA"/>
</dbReference>
<feature type="domain" description="Histidine kinase/HSP90-like ATPase" evidence="1">
    <location>
        <begin position="2"/>
        <end position="104"/>
    </location>
</feature>
<sequence length="107" mass="11515">MLAFREILINAMGQGGTANRHKVVEVSAVRTERTIVFYVRDPGTGSRRETPAHAAVAKTAGSAHLDEQRPEAGVRPDGLGILLAQGVVDELIYSETGHEVLMIKHTA</sequence>
<name>A0A2N9L4L6_9BACT</name>
<dbReference type="Pfam" id="PF13581">
    <property type="entry name" value="HATPase_c_2"/>
    <property type="match status" value="1"/>
</dbReference>
<dbReference type="CDD" id="cd16936">
    <property type="entry name" value="HATPase_RsbW-like"/>
    <property type="match status" value="1"/>
</dbReference>
<protein>
    <submittedName>
        <fullName evidence="2">Response regulator receiver protein</fullName>
    </submittedName>
</protein>
<dbReference type="AlphaFoldDB" id="A0A2N9L4L6"/>
<dbReference type="Gene3D" id="3.30.565.10">
    <property type="entry name" value="Histidine kinase-like ATPase, C-terminal domain"/>
    <property type="match status" value="1"/>
</dbReference>
<evidence type="ECO:0000313" key="2">
    <source>
        <dbReference type="EMBL" id="SPE18238.1"/>
    </source>
</evidence>
<dbReference type="Proteomes" id="UP000239735">
    <property type="component" value="Unassembled WGS sequence"/>
</dbReference>
<accession>A0A2N9L4L6</accession>
<dbReference type="SUPFAM" id="SSF55874">
    <property type="entry name" value="ATPase domain of HSP90 chaperone/DNA topoisomerase II/histidine kinase"/>
    <property type="match status" value="1"/>
</dbReference>
<evidence type="ECO:0000259" key="1">
    <source>
        <dbReference type="Pfam" id="PF13581"/>
    </source>
</evidence>